<keyword evidence="4" id="KW-0862">Zinc</keyword>
<name>A0AAY4AHA4_9TELE</name>
<dbReference type="GeneTree" id="ENSGT00940000164374"/>
<accession>A0AAY4AHA4</accession>
<gene>
    <name evidence="10" type="primary">LOC114790397</name>
</gene>
<dbReference type="Pfam" id="PF00622">
    <property type="entry name" value="SPRY"/>
    <property type="match status" value="1"/>
</dbReference>
<dbReference type="InterPro" id="IPR018957">
    <property type="entry name" value="Znf_C3HC4_RING-type"/>
</dbReference>
<feature type="coiled-coil region" evidence="6">
    <location>
        <begin position="192"/>
        <end position="219"/>
    </location>
</feature>
<dbReference type="SMART" id="SM00336">
    <property type="entry name" value="BBOX"/>
    <property type="match status" value="1"/>
</dbReference>
<keyword evidence="6" id="KW-0175">Coiled coil</keyword>
<dbReference type="Gene3D" id="3.30.40.10">
    <property type="entry name" value="Zinc/RING finger domain, C3HC4 (zinc finger)"/>
    <property type="match status" value="1"/>
</dbReference>
<dbReference type="Ensembl" id="ENSDCDT00010006911.1">
    <property type="protein sequence ID" value="ENSDCDP00010006686.1"/>
    <property type="gene ID" value="ENSDCDG00010002859.1"/>
</dbReference>
<dbReference type="InterPro" id="IPR050143">
    <property type="entry name" value="TRIM/RBCC"/>
</dbReference>
<dbReference type="PROSITE" id="PS50089">
    <property type="entry name" value="ZF_RING_2"/>
    <property type="match status" value="1"/>
</dbReference>
<dbReference type="PRINTS" id="PR01407">
    <property type="entry name" value="BUTYPHLNCDUF"/>
</dbReference>
<dbReference type="InterPro" id="IPR013320">
    <property type="entry name" value="ConA-like_dom_sf"/>
</dbReference>
<feature type="domain" description="B box-type" evidence="8">
    <location>
        <begin position="93"/>
        <end position="134"/>
    </location>
</feature>
<dbReference type="InterPro" id="IPR003877">
    <property type="entry name" value="SPRY_dom"/>
</dbReference>
<dbReference type="PROSITE" id="PS00518">
    <property type="entry name" value="ZF_RING_1"/>
    <property type="match status" value="1"/>
</dbReference>
<dbReference type="InterPro" id="IPR017907">
    <property type="entry name" value="Znf_RING_CS"/>
</dbReference>
<dbReference type="SMART" id="SM00184">
    <property type="entry name" value="RING"/>
    <property type="match status" value="1"/>
</dbReference>
<evidence type="ECO:0000256" key="5">
    <source>
        <dbReference type="PROSITE-ProRule" id="PRU00024"/>
    </source>
</evidence>
<dbReference type="Proteomes" id="UP000694580">
    <property type="component" value="Chromosome 5"/>
</dbReference>
<reference evidence="10" key="2">
    <citation type="submission" date="2025-08" db="UniProtKB">
        <authorList>
            <consortium name="Ensembl"/>
        </authorList>
    </citation>
    <scope>IDENTIFICATION</scope>
</reference>
<dbReference type="AlphaFoldDB" id="A0AAY4AHA4"/>
<reference evidence="10" key="3">
    <citation type="submission" date="2025-09" db="UniProtKB">
        <authorList>
            <consortium name="Ensembl"/>
        </authorList>
    </citation>
    <scope>IDENTIFICATION</scope>
</reference>
<dbReference type="InterPro" id="IPR013083">
    <property type="entry name" value="Znf_RING/FYVE/PHD"/>
</dbReference>
<evidence type="ECO:0000256" key="2">
    <source>
        <dbReference type="ARBA" id="ARBA00022723"/>
    </source>
</evidence>
<keyword evidence="11" id="KW-1185">Reference proteome</keyword>
<evidence type="ECO:0000313" key="11">
    <source>
        <dbReference type="Proteomes" id="UP000694580"/>
    </source>
</evidence>
<evidence type="ECO:0000256" key="6">
    <source>
        <dbReference type="SAM" id="Coils"/>
    </source>
</evidence>
<feature type="domain" description="B30.2/SPRY" evidence="9">
    <location>
        <begin position="281"/>
        <end position="471"/>
    </location>
</feature>
<sequence>MASHLSWHIQCPVCLSDFVDPVRLPCDHSYCRDCITGHLQSSLGPSLCPECRSPYAWVDLKDNRLLKNITEAFRRRPGSPTDQVSPLRPAQRPEDMMCREHQEKLKLFCEADQKLTCTICKEQDKHQGHHFRPVKEAADRNKRVVKEALGFLVKENQILDDLTERQRGEMIKSGRRTQSLLEQITSQFEVMHTFLRNKEEELKKELQKQQAEAMTAMLKNLSVIETRAGAGREASIMLKSTLEIKEPGGFLLWWEDEGYAASAESYVFVTPESVSLGPYETHLPFFVWKEMLTFIRPVPDRFTVKEPGDSYLKVSPDGFSIRQADRQGSLFKSYSPGAVTNETFQTGHHYFEVDVGGKLDWSIGIRVVKSKENDLLVPLENDIQLHLKHDEGLVFTHNDTASPVEVKDQEKPRKIGLYLDCERQQVSFYNAENMSLIHTSFCSFVKPCCISLGPGLYLDGKNSEALRVCCY</sequence>
<proteinExistence type="inferred from homology"/>
<dbReference type="Pfam" id="PF00097">
    <property type="entry name" value="zf-C3HC4"/>
    <property type="match status" value="1"/>
</dbReference>
<evidence type="ECO:0000313" key="10">
    <source>
        <dbReference type="Ensembl" id="ENSDCDP00010006686.1"/>
    </source>
</evidence>
<evidence type="ECO:0000256" key="4">
    <source>
        <dbReference type="ARBA" id="ARBA00022833"/>
    </source>
</evidence>
<evidence type="ECO:0000259" key="8">
    <source>
        <dbReference type="PROSITE" id="PS50119"/>
    </source>
</evidence>
<dbReference type="Gene3D" id="2.60.120.920">
    <property type="match status" value="1"/>
</dbReference>
<dbReference type="InterPro" id="IPR003879">
    <property type="entry name" value="Butyrophylin_SPRY"/>
</dbReference>
<dbReference type="CDD" id="cd19800">
    <property type="entry name" value="Bbox2_xNF7-like"/>
    <property type="match status" value="1"/>
</dbReference>
<organism evidence="10 11">
    <name type="scientific">Denticeps clupeoides</name>
    <name type="common">denticle herring</name>
    <dbReference type="NCBI Taxonomy" id="299321"/>
    <lineage>
        <taxon>Eukaryota</taxon>
        <taxon>Metazoa</taxon>
        <taxon>Chordata</taxon>
        <taxon>Craniata</taxon>
        <taxon>Vertebrata</taxon>
        <taxon>Euteleostomi</taxon>
        <taxon>Actinopterygii</taxon>
        <taxon>Neopterygii</taxon>
        <taxon>Teleostei</taxon>
        <taxon>Clupei</taxon>
        <taxon>Clupeiformes</taxon>
        <taxon>Denticipitoidei</taxon>
        <taxon>Denticipitidae</taxon>
        <taxon>Denticeps</taxon>
    </lineage>
</organism>
<dbReference type="SUPFAM" id="SSF57850">
    <property type="entry name" value="RING/U-box"/>
    <property type="match status" value="1"/>
</dbReference>
<dbReference type="PROSITE" id="PS50119">
    <property type="entry name" value="ZF_BBOX"/>
    <property type="match status" value="1"/>
</dbReference>
<dbReference type="SUPFAM" id="SSF57845">
    <property type="entry name" value="B-box zinc-binding domain"/>
    <property type="match status" value="1"/>
</dbReference>
<dbReference type="GO" id="GO:0008270">
    <property type="term" value="F:zinc ion binding"/>
    <property type="evidence" value="ECO:0007669"/>
    <property type="project" value="UniProtKB-KW"/>
</dbReference>
<dbReference type="InterPro" id="IPR043136">
    <property type="entry name" value="B30.2/SPRY_sf"/>
</dbReference>
<dbReference type="Gene3D" id="3.30.160.60">
    <property type="entry name" value="Classic Zinc Finger"/>
    <property type="match status" value="1"/>
</dbReference>
<feature type="domain" description="RING-type" evidence="7">
    <location>
        <begin position="11"/>
        <end position="52"/>
    </location>
</feature>
<comment type="similarity">
    <text evidence="1">Belongs to the TRIM/RBCC family.</text>
</comment>
<evidence type="ECO:0000256" key="1">
    <source>
        <dbReference type="ARBA" id="ARBA00008518"/>
    </source>
</evidence>
<dbReference type="Pfam" id="PF00643">
    <property type="entry name" value="zf-B_box"/>
    <property type="match status" value="1"/>
</dbReference>
<reference evidence="10 11" key="1">
    <citation type="submission" date="2020-06" db="EMBL/GenBank/DDBJ databases">
        <authorList>
            <consortium name="Wellcome Sanger Institute Data Sharing"/>
        </authorList>
    </citation>
    <scope>NUCLEOTIDE SEQUENCE [LARGE SCALE GENOMIC DNA]</scope>
</reference>
<dbReference type="InterPro" id="IPR001870">
    <property type="entry name" value="B30.2/SPRY"/>
</dbReference>
<dbReference type="SUPFAM" id="SSF49899">
    <property type="entry name" value="Concanavalin A-like lectins/glucanases"/>
    <property type="match status" value="1"/>
</dbReference>
<keyword evidence="2" id="KW-0479">Metal-binding</keyword>
<dbReference type="PANTHER" id="PTHR24103">
    <property type="entry name" value="E3 UBIQUITIN-PROTEIN LIGASE TRIM"/>
    <property type="match status" value="1"/>
</dbReference>
<protein>
    <submittedName>
        <fullName evidence="10">Uncharacterized protein</fullName>
    </submittedName>
</protein>
<evidence type="ECO:0000259" key="9">
    <source>
        <dbReference type="PROSITE" id="PS50188"/>
    </source>
</evidence>
<dbReference type="InterPro" id="IPR001841">
    <property type="entry name" value="Znf_RING"/>
</dbReference>
<dbReference type="InterPro" id="IPR000315">
    <property type="entry name" value="Znf_B-box"/>
</dbReference>
<evidence type="ECO:0000259" key="7">
    <source>
        <dbReference type="PROSITE" id="PS50089"/>
    </source>
</evidence>
<keyword evidence="3 5" id="KW-0863">Zinc-finger</keyword>
<evidence type="ECO:0000256" key="3">
    <source>
        <dbReference type="ARBA" id="ARBA00022771"/>
    </source>
</evidence>
<dbReference type="PROSITE" id="PS50188">
    <property type="entry name" value="B302_SPRY"/>
    <property type="match status" value="1"/>
</dbReference>